<dbReference type="InterPro" id="IPR005950">
    <property type="entry name" value="ModA"/>
</dbReference>
<dbReference type="GO" id="GO:0030973">
    <property type="term" value="F:molybdate ion binding"/>
    <property type="evidence" value="ECO:0007669"/>
    <property type="project" value="TreeGrafter"/>
</dbReference>
<evidence type="ECO:0000256" key="4">
    <source>
        <dbReference type="PIRSR" id="PIRSR004846-1"/>
    </source>
</evidence>
<keyword evidence="4" id="KW-0500">Molybdenum</keyword>
<protein>
    <submittedName>
        <fullName evidence="6">Molybdate ABC transporter substrate-binding protein</fullName>
    </submittedName>
</protein>
<comment type="caution">
    <text evidence="6">The sequence shown here is derived from an EMBL/GenBank/DDBJ whole genome shotgun (WGS) entry which is preliminary data.</text>
</comment>
<gene>
    <name evidence="6" type="primary">modA</name>
    <name evidence="6" type="ORF">ETD83_03175</name>
</gene>
<dbReference type="EMBL" id="VCKW01000009">
    <property type="protein sequence ID" value="TMR06774.1"/>
    <property type="molecule type" value="Genomic_DNA"/>
</dbReference>
<feature type="binding site" evidence="4">
    <location>
        <position position="191"/>
    </location>
    <ligand>
        <name>molybdate</name>
        <dbReference type="ChEBI" id="CHEBI:36264"/>
    </ligand>
</feature>
<evidence type="ECO:0000313" key="7">
    <source>
        <dbReference type="Proteomes" id="UP000309174"/>
    </source>
</evidence>
<dbReference type="GO" id="GO:0015689">
    <property type="term" value="P:molybdate ion transport"/>
    <property type="evidence" value="ECO:0007669"/>
    <property type="project" value="InterPro"/>
</dbReference>
<dbReference type="GO" id="GO:0046872">
    <property type="term" value="F:metal ion binding"/>
    <property type="evidence" value="ECO:0007669"/>
    <property type="project" value="UniProtKB-KW"/>
</dbReference>
<dbReference type="InterPro" id="IPR050682">
    <property type="entry name" value="ModA/WtpA"/>
</dbReference>
<dbReference type="OrthoDB" id="9785015at2"/>
<evidence type="ECO:0000313" key="6">
    <source>
        <dbReference type="EMBL" id="TMR06774.1"/>
    </source>
</evidence>
<feature type="signal peptide" evidence="5">
    <location>
        <begin position="1"/>
        <end position="26"/>
    </location>
</feature>
<evidence type="ECO:0000256" key="5">
    <source>
        <dbReference type="SAM" id="SignalP"/>
    </source>
</evidence>
<dbReference type="PANTHER" id="PTHR30632">
    <property type="entry name" value="MOLYBDATE-BINDING PERIPLASMIC PROTEIN"/>
    <property type="match status" value="1"/>
</dbReference>
<feature type="binding site" evidence="4">
    <location>
        <position position="44"/>
    </location>
    <ligand>
        <name>molybdate</name>
        <dbReference type="ChEBI" id="CHEBI:36264"/>
    </ligand>
</feature>
<name>A0A5C4JIJ5_9ACTN</name>
<reference evidence="6 7" key="1">
    <citation type="submission" date="2019-05" db="EMBL/GenBank/DDBJ databases">
        <title>Draft genome sequence of Actinomadura sp. 14C53.</title>
        <authorList>
            <person name="Saricaoglu S."/>
            <person name="Isik K."/>
        </authorList>
    </citation>
    <scope>NUCLEOTIDE SEQUENCE [LARGE SCALE GENOMIC DNA]</scope>
    <source>
        <strain evidence="6 7">14C53</strain>
    </source>
</reference>
<keyword evidence="2 4" id="KW-0479">Metal-binding</keyword>
<dbReference type="NCBIfam" id="TIGR01256">
    <property type="entry name" value="modA"/>
    <property type="match status" value="1"/>
</dbReference>
<accession>A0A5C4JIJ5</accession>
<keyword evidence="7" id="KW-1185">Reference proteome</keyword>
<proteinExistence type="inferred from homology"/>
<evidence type="ECO:0000256" key="3">
    <source>
        <dbReference type="ARBA" id="ARBA00022729"/>
    </source>
</evidence>
<organism evidence="6 7">
    <name type="scientific">Actinomadura soli</name>
    <dbReference type="NCBI Taxonomy" id="2508997"/>
    <lineage>
        <taxon>Bacteria</taxon>
        <taxon>Bacillati</taxon>
        <taxon>Actinomycetota</taxon>
        <taxon>Actinomycetes</taxon>
        <taxon>Streptosporangiales</taxon>
        <taxon>Thermomonosporaceae</taxon>
        <taxon>Actinomadura</taxon>
    </lineage>
</organism>
<keyword evidence="3 5" id="KW-0732">Signal</keyword>
<feature type="chain" id="PRO_5039201580" evidence="5">
    <location>
        <begin position="27"/>
        <end position="259"/>
    </location>
</feature>
<dbReference type="PIRSF" id="PIRSF004846">
    <property type="entry name" value="ModA"/>
    <property type="match status" value="1"/>
</dbReference>
<dbReference type="Proteomes" id="UP000309174">
    <property type="component" value="Unassembled WGS sequence"/>
</dbReference>
<dbReference type="Gene3D" id="3.40.190.10">
    <property type="entry name" value="Periplasmic binding protein-like II"/>
    <property type="match status" value="2"/>
</dbReference>
<dbReference type="PANTHER" id="PTHR30632:SF0">
    <property type="entry name" value="SULFATE-BINDING PROTEIN"/>
    <property type="match status" value="1"/>
</dbReference>
<sequence>MPDSPRRRRFRVSALLVALAVPGLGAGCGGSSGPATLTVLTATSLTEVSDELGAAYAQVDPNVRLRFEFAAAPDMADRLSGHDPADVLVAADKAGMDEAAEYLAERPRIVARTSLTIAVGPGNPRRVRGLGDLTRPGLRVVVGAGTVPVGRYTRQVFAKAGLSVRWRSEEISARAVLDRVRSGEADAGLVYVTDLRSAGIAASSVPIPADVNVTAAFHAAAVRDGDHEEAASTFVSWLTGPSARKLFNKYGFATPPAPR</sequence>
<dbReference type="SUPFAM" id="SSF53850">
    <property type="entry name" value="Periplasmic binding protein-like II"/>
    <property type="match status" value="1"/>
</dbReference>
<dbReference type="PROSITE" id="PS51257">
    <property type="entry name" value="PROKAR_LIPOPROTEIN"/>
    <property type="match status" value="1"/>
</dbReference>
<dbReference type="AlphaFoldDB" id="A0A5C4JIJ5"/>
<evidence type="ECO:0000256" key="2">
    <source>
        <dbReference type="ARBA" id="ARBA00022723"/>
    </source>
</evidence>
<dbReference type="RefSeq" id="WP_138643511.1">
    <property type="nucleotide sequence ID" value="NZ_VCKW01000009.1"/>
</dbReference>
<evidence type="ECO:0000256" key="1">
    <source>
        <dbReference type="ARBA" id="ARBA00009175"/>
    </source>
</evidence>
<dbReference type="Pfam" id="PF13531">
    <property type="entry name" value="SBP_bac_11"/>
    <property type="match status" value="1"/>
</dbReference>
<comment type="similarity">
    <text evidence="1">Belongs to the bacterial solute-binding protein ModA family.</text>
</comment>